<name>A0A4Z0PN84_9BACT</name>
<dbReference type="PROSITE" id="PS51257">
    <property type="entry name" value="PROKAR_LIPOPROTEIN"/>
    <property type="match status" value="1"/>
</dbReference>
<dbReference type="RefSeq" id="WP_135496786.1">
    <property type="nucleotide sequence ID" value="NZ_SRLD01000008.1"/>
</dbReference>
<dbReference type="OrthoDB" id="1362060at2"/>
<evidence type="ECO:0000313" key="1">
    <source>
        <dbReference type="EMBL" id="TGE18055.1"/>
    </source>
</evidence>
<gene>
    <name evidence="1" type="ORF">E5J99_05830</name>
</gene>
<sequence>MPAISTRYLLLGSLLWASCSPDTPARQPAQAAAVPQSPLPVSAAPVADTLPTYTWESDACRYAGRYNPRRYTRAQLDGTWQVLSQTPLLHYRTLPAQPADIERLNLDSLEADYARLRTQYLRLAVVPQPAWQKLKRARLRELEAEYQASKIILNAFISSGASFTTAYAAGCERYTQGLAAQNDSLIRRDWQRLAEEHKKQSGIPESYMARFDEQYASADWLLYAKIDLLTYGWWNCVNTNMARPQPGEQLHQQFEQLFVGAVRTDCDEAD</sequence>
<dbReference type="EMBL" id="SRLD01000008">
    <property type="protein sequence ID" value="TGE18055.1"/>
    <property type="molecule type" value="Genomic_DNA"/>
</dbReference>
<organism evidence="1 2">
    <name type="scientific">Hymenobacter elongatus</name>
    <dbReference type="NCBI Taxonomy" id="877208"/>
    <lineage>
        <taxon>Bacteria</taxon>
        <taxon>Pseudomonadati</taxon>
        <taxon>Bacteroidota</taxon>
        <taxon>Cytophagia</taxon>
        <taxon>Cytophagales</taxon>
        <taxon>Hymenobacteraceae</taxon>
        <taxon>Hymenobacter</taxon>
    </lineage>
</organism>
<dbReference type="AlphaFoldDB" id="A0A4Z0PN84"/>
<dbReference type="Proteomes" id="UP000297739">
    <property type="component" value="Unassembled WGS sequence"/>
</dbReference>
<evidence type="ECO:0008006" key="3">
    <source>
        <dbReference type="Google" id="ProtNLM"/>
    </source>
</evidence>
<reference evidence="1 2" key="1">
    <citation type="submission" date="2019-04" db="EMBL/GenBank/DDBJ databases">
        <authorList>
            <person name="Feng G."/>
            <person name="Zhang J."/>
            <person name="Zhu H."/>
        </authorList>
    </citation>
    <scope>NUCLEOTIDE SEQUENCE [LARGE SCALE GENOMIC DNA]</scope>
    <source>
        <strain evidence="1 2">JCM 17223</strain>
    </source>
</reference>
<proteinExistence type="predicted"/>
<keyword evidence="2" id="KW-1185">Reference proteome</keyword>
<protein>
    <recommendedName>
        <fullName evidence="3">Lipoprotein</fullName>
    </recommendedName>
</protein>
<evidence type="ECO:0000313" key="2">
    <source>
        <dbReference type="Proteomes" id="UP000297739"/>
    </source>
</evidence>
<comment type="caution">
    <text evidence="1">The sequence shown here is derived from an EMBL/GenBank/DDBJ whole genome shotgun (WGS) entry which is preliminary data.</text>
</comment>
<accession>A0A4Z0PN84</accession>